<evidence type="ECO:0000259" key="2">
    <source>
        <dbReference type="Pfam" id="PF12973"/>
    </source>
</evidence>
<feature type="transmembrane region" description="Helical" evidence="1">
    <location>
        <begin position="264"/>
        <end position="284"/>
    </location>
</feature>
<evidence type="ECO:0000256" key="1">
    <source>
        <dbReference type="SAM" id="Phobius"/>
    </source>
</evidence>
<proteinExistence type="predicted"/>
<dbReference type="Gene3D" id="2.60.120.10">
    <property type="entry name" value="Jelly Rolls"/>
    <property type="match status" value="1"/>
</dbReference>
<gene>
    <name evidence="3" type="ORF">BSP0115_LOCUS6150</name>
</gene>
<dbReference type="AlphaFoldDB" id="A0A7S1G6F4"/>
<keyword evidence="1" id="KW-1133">Transmembrane helix</keyword>
<dbReference type="InterPro" id="IPR014710">
    <property type="entry name" value="RmlC-like_jellyroll"/>
</dbReference>
<feature type="domain" description="ChrR-like cupin" evidence="2">
    <location>
        <begin position="25"/>
        <end position="122"/>
    </location>
</feature>
<dbReference type="EMBL" id="HBFS01008921">
    <property type="protein sequence ID" value="CAD8912900.1"/>
    <property type="molecule type" value="Transcribed_RNA"/>
</dbReference>
<dbReference type="Pfam" id="PF12973">
    <property type="entry name" value="Cupin_7"/>
    <property type="match status" value="1"/>
</dbReference>
<organism evidence="3">
    <name type="scientific">Bicosoecida sp. CB-2014</name>
    <dbReference type="NCBI Taxonomy" id="1486930"/>
    <lineage>
        <taxon>Eukaryota</taxon>
        <taxon>Sar</taxon>
        <taxon>Stramenopiles</taxon>
        <taxon>Bigyra</taxon>
        <taxon>Opalozoa</taxon>
        <taxon>Bicosoecida</taxon>
    </lineage>
</organism>
<keyword evidence="1" id="KW-0472">Membrane</keyword>
<protein>
    <recommendedName>
        <fullName evidence="2">ChrR-like cupin domain-containing protein</fullName>
    </recommendedName>
</protein>
<evidence type="ECO:0000313" key="3">
    <source>
        <dbReference type="EMBL" id="CAD8912900.1"/>
    </source>
</evidence>
<dbReference type="SUPFAM" id="SSF51182">
    <property type="entry name" value="RmlC-like cupins"/>
    <property type="match status" value="1"/>
</dbReference>
<reference evidence="3" key="1">
    <citation type="submission" date="2021-01" db="EMBL/GenBank/DDBJ databases">
        <authorList>
            <person name="Corre E."/>
            <person name="Pelletier E."/>
            <person name="Niang G."/>
            <person name="Scheremetjew M."/>
            <person name="Finn R."/>
            <person name="Kale V."/>
            <person name="Holt S."/>
            <person name="Cochrane G."/>
            <person name="Meng A."/>
            <person name="Brown T."/>
            <person name="Cohen L."/>
        </authorList>
    </citation>
    <scope>NUCLEOTIDE SEQUENCE</scope>
    <source>
        <strain evidence="3">Ms1</strain>
    </source>
</reference>
<accession>A0A7S1G6F4</accession>
<dbReference type="InterPro" id="IPR025979">
    <property type="entry name" value="ChrR-like_cupin_dom"/>
</dbReference>
<dbReference type="InterPro" id="IPR011051">
    <property type="entry name" value="RmlC_Cupin_sf"/>
</dbReference>
<name>A0A7S1G6F4_9STRA</name>
<keyword evidence="1" id="KW-0812">Transmembrane</keyword>
<sequence length="306" mass="32323">MATSPTRVPELEFGDVAGYDARDVSDSGWEVIDGGGGAMQRVMAAHPGGVDRTLLLRFPPRFTTPTAVQHGFIEEVLLLRGELTDLTLGRTFAAGEYCCRPVGMRHGPYRTGDDGCDMMVVERDSRADEEEGGGYLSIGEVLSRPWGALHALGSAMYVALGSAHLAFTVYDAFAPGGPRYFAPTAPGALDSFKASSLQLDPRINAWNAYLGFHVTHSLFVLGVGAIAAFALTRVRRARHPKDAPASASVAAARGQRSERAPGNASALLAALSLPVSILAAYAFFHIPAGGSMAATVAFATSAWLQR</sequence>
<feature type="transmembrane region" description="Helical" evidence="1">
    <location>
        <begin position="206"/>
        <end position="231"/>
    </location>
</feature>